<gene>
    <name evidence="2" type="ORF">DRP53_07025</name>
</gene>
<sequence length="270" mass="32373">MRWHDVFEFQPRAVRSPWMMIPQSSPDKREKIKEFLLRTFKDLIGIVIIGSYAEGSATAGSDIDIVIVKRRRLSVKKRLELERTMGERIQIISFNRREVEYHFHNATTMAHSIRNGLVLYDRTGLITRLSRQSLGLPNREWMRQWFIHWLRFYRLGVLDRMRQKRFHKRYCLRRCRCQIGDHLARATVNFAILFLETKGIVPTTKKKIKTYIRRFLPRDLMRGLLTAFKVYHKTRNLRASEADEVFRTASWLRRRLKRALTPEEEGDDRP</sequence>
<dbReference type="CDD" id="cd05403">
    <property type="entry name" value="NT_KNTase_like"/>
    <property type="match status" value="1"/>
</dbReference>
<reference evidence="2 3" key="1">
    <citation type="submission" date="2018-06" db="EMBL/GenBank/DDBJ databases">
        <title>Extensive metabolic versatility and redundancy in microbially diverse, dynamic hydrothermal sediments.</title>
        <authorList>
            <person name="Dombrowski N."/>
            <person name="Teske A."/>
            <person name="Baker B.J."/>
        </authorList>
    </citation>
    <scope>NUCLEOTIDE SEQUENCE [LARGE SCALE GENOMIC DNA]</scope>
    <source>
        <strain evidence="2">B36_G15</strain>
    </source>
</reference>
<dbReference type="Gene3D" id="3.30.460.10">
    <property type="entry name" value="Beta Polymerase, domain 2"/>
    <property type="match status" value="1"/>
</dbReference>
<evidence type="ECO:0000259" key="1">
    <source>
        <dbReference type="Pfam" id="PF18765"/>
    </source>
</evidence>
<name>A0A660SIL3_UNCW3</name>
<dbReference type="AlphaFoldDB" id="A0A660SIL3"/>
<comment type="caution">
    <text evidence="2">The sequence shown here is derived from an EMBL/GenBank/DDBJ whole genome shotgun (WGS) entry which is preliminary data.</text>
</comment>
<dbReference type="EMBL" id="QNBE01000065">
    <property type="protein sequence ID" value="RKX69800.1"/>
    <property type="molecule type" value="Genomic_DNA"/>
</dbReference>
<accession>A0A660SIL3</accession>
<organism evidence="2 3">
    <name type="scientific">candidate division WOR-3 bacterium</name>
    <dbReference type="NCBI Taxonomy" id="2052148"/>
    <lineage>
        <taxon>Bacteria</taxon>
        <taxon>Bacteria division WOR-3</taxon>
    </lineage>
</organism>
<feature type="domain" description="Polymerase beta nucleotidyltransferase" evidence="1">
    <location>
        <begin position="30"/>
        <end position="122"/>
    </location>
</feature>
<dbReference type="InterPro" id="IPR041633">
    <property type="entry name" value="Polbeta"/>
</dbReference>
<dbReference type="InterPro" id="IPR043519">
    <property type="entry name" value="NT_sf"/>
</dbReference>
<proteinExistence type="predicted"/>
<evidence type="ECO:0000313" key="3">
    <source>
        <dbReference type="Proteomes" id="UP000268469"/>
    </source>
</evidence>
<evidence type="ECO:0000313" key="2">
    <source>
        <dbReference type="EMBL" id="RKX69800.1"/>
    </source>
</evidence>
<dbReference type="SUPFAM" id="SSF81301">
    <property type="entry name" value="Nucleotidyltransferase"/>
    <property type="match status" value="1"/>
</dbReference>
<protein>
    <recommendedName>
        <fullName evidence="1">Polymerase beta nucleotidyltransferase domain-containing protein</fullName>
    </recommendedName>
</protein>
<dbReference type="Pfam" id="PF18765">
    <property type="entry name" value="Polbeta"/>
    <property type="match status" value="1"/>
</dbReference>
<dbReference type="Proteomes" id="UP000268469">
    <property type="component" value="Unassembled WGS sequence"/>
</dbReference>